<evidence type="ECO:0000313" key="1">
    <source>
        <dbReference type="EMBL" id="TPP59031.1"/>
    </source>
</evidence>
<protein>
    <submittedName>
        <fullName evidence="1">Uncharacterized protein</fullName>
    </submittedName>
</protein>
<sequence length="134" mass="15328">MNYLSLSISNVAGNISETGFHSEECINVFIFTMEFPNVTLSYLTNCNGHVLYIHFSTLKLVFMHRLNRVILVTVKLLLHFSLNEGAVKSMKSVSFLLIRTIKQQLKSVLQISSLHTTIFLCLFKASVSQRWTRD</sequence>
<keyword evidence="2" id="KW-1185">Reference proteome</keyword>
<accession>A0A504YET9</accession>
<gene>
    <name evidence="1" type="ORF">FGIG_01995</name>
</gene>
<proteinExistence type="predicted"/>
<comment type="caution">
    <text evidence="1">The sequence shown here is derived from an EMBL/GenBank/DDBJ whole genome shotgun (WGS) entry which is preliminary data.</text>
</comment>
<organism evidence="1 2">
    <name type="scientific">Fasciola gigantica</name>
    <name type="common">Giant liver fluke</name>
    <dbReference type="NCBI Taxonomy" id="46835"/>
    <lineage>
        <taxon>Eukaryota</taxon>
        <taxon>Metazoa</taxon>
        <taxon>Spiralia</taxon>
        <taxon>Lophotrochozoa</taxon>
        <taxon>Platyhelminthes</taxon>
        <taxon>Trematoda</taxon>
        <taxon>Digenea</taxon>
        <taxon>Plagiorchiida</taxon>
        <taxon>Echinostomata</taxon>
        <taxon>Echinostomatoidea</taxon>
        <taxon>Fasciolidae</taxon>
        <taxon>Fasciola</taxon>
    </lineage>
</organism>
<evidence type="ECO:0000313" key="2">
    <source>
        <dbReference type="Proteomes" id="UP000316759"/>
    </source>
</evidence>
<reference evidence="1 2" key="1">
    <citation type="submission" date="2019-04" db="EMBL/GenBank/DDBJ databases">
        <title>Annotation for the trematode Fasciola gigantica.</title>
        <authorList>
            <person name="Choi Y.-J."/>
        </authorList>
    </citation>
    <scope>NUCLEOTIDE SEQUENCE [LARGE SCALE GENOMIC DNA]</scope>
    <source>
        <strain evidence="1">Uganda_cow_1</strain>
    </source>
</reference>
<dbReference type="Proteomes" id="UP000316759">
    <property type="component" value="Unassembled WGS sequence"/>
</dbReference>
<dbReference type="EMBL" id="SUNJ01011240">
    <property type="protein sequence ID" value="TPP59031.1"/>
    <property type="molecule type" value="Genomic_DNA"/>
</dbReference>
<dbReference type="AlphaFoldDB" id="A0A504YET9"/>
<name>A0A504YET9_FASGI</name>